<comment type="caution">
    <text evidence="1">The sequence shown here is derived from an EMBL/GenBank/DDBJ whole genome shotgun (WGS) entry which is preliminary data.</text>
</comment>
<organism evidence="1 2">
    <name type="scientific">Scylla paramamosain</name>
    <name type="common">Mud crab</name>
    <dbReference type="NCBI Taxonomy" id="85552"/>
    <lineage>
        <taxon>Eukaryota</taxon>
        <taxon>Metazoa</taxon>
        <taxon>Ecdysozoa</taxon>
        <taxon>Arthropoda</taxon>
        <taxon>Crustacea</taxon>
        <taxon>Multicrustacea</taxon>
        <taxon>Malacostraca</taxon>
        <taxon>Eumalacostraca</taxon>
        <taxon>Eucarida</taxon>
        <taxon>Decapoda</taxon>
        <taxon>Pleocyemata</taxon>
        <taxon>Brachyura</taxon>
        <taxon>Eubrachyura</taxon>
        <taxon>Portunoidea</taxon>
        <taxon>Portunidae</taxon>
        <taxon>Portuninae</taxon>
        <taxon>Scylla</taxon>
    </lineage>
</organism>
<name>A0AAW0TIJ0_SCYPA</name>
<dbReference type="GO" id="GO:0071897">
    <property type="term" value="P:DNA biosynthetic process"/>
    <property type="evidence" value="ECO:0007669"/>
    <property type="project" value="UniProtKB-ARBA"/>
</dbReference>
<evidence type="ECO:0000313" key="1">
    <source>
        <dbReference type="EMBL" id="KAK8387098.1"/>
    </source>
</evidence>
<evidence type="ECO:0000313" key="2">
    <source>
        <dbReference type="Proteomes" id="UP001487740"/>
    </source>
</evidence>
<dbReference type="PANTHER" id="PTHR37984:SF5">
    <property type="entry name" value="PROTEIN NYNRIN-LIKE"/>
    <property type="match status" value="1"/>
</dbReference>
<dbReference type="InterPro" id="IPR043502">
    <property type="entry name" value="DNA/RNA_pol_sf"/>
</dbReference>
<proteinExistence type="predicted"/>
<protein>
    <submittedName>
        <fullName evidence="1">Uncharacterized protein</fullName>
    </submittedName>
</protein>
<accession>A0AAW0TIJ0</accession>
<dbReference type="Proteomes" id="UP001487740">
    <property type="component" value="Unassembled WGS sequence"/>
</dbReference>
<dbReference type="InterPro" id="IPR050951">
    <property type="entry name" value="Retrovirus_Pol_polyprotein"/>
</dbReference>
<gene>
    <name evidence="1" type="ORF">O3P69_018037</name>
</gene>
<dbReference type="Gene3D" id="3.10.10.10">
    <property type="entry name" value="HIV Type 1 Reverse Transcriptase, subunit A, domain 1"/>
    <property type="match status" value="1"/>
</dbReference>
<keyword evidence="2" id="KW-1185">Reference proteome</keyword>
<dbReference type="SUPFAM" id="SSF56672">
    <property type="entry name" value="DNA/RNA polymerases"/>
    <property type="match status" value="1"/>
</dbReference>
<dbReference type="AlphaFoldDB" id="A0AAW0TIJ0"/>
<dbReference type="PANTHER" id="PTHR37984">
    <property type="entry name" value="PROTEIN CBG26694"/>
    <property type="match status" value="1"/>
</dbReference>
<sequence length="350" mass="39115">MVWECQFEMFLVAVGGNNFTAIQKKALLLHGVGAEVRQHGSESTAEYVAELWQLAHNCQFGALAEEMIRDQVVEKTVHLRLCERFLQNNKLMLDVVVIGHLACDSQQLISHNAGVVGSWAIGQHRVNPWNPRRVKAITTKLYGVGRTPLVVIGTLPAMVSVNSRQVTTNFYIVNSGATEAIMGLDLLAQLVLTIHTAMGEVFAVDHKPVTTQLRPLPAIKGYQHKIVLKDDATPVHHKLQRLPFSVREEVLTELQNLVEKRVIEDIDALEWVSPVVVSRKKCGKIRLCVDLRGPNSQLVLEVHPLPMIAELHTKLHGVVFSQIDLSLQSLRNQWAKAFSHFKPSTWAGRV</sequence>
<dbReference type="EMBL" id="JARAKH010000030">
    <property type="protein sequence ID" value="KAK8387098.1"/>
    <property type="molecule type" value="Genomic_DNA"/>
</dbReference>
<reference evidence="1 2" key="1">
    <citation type="submission" date="2023-03" db="EMBL/GenBank/DDBJ databases">
        <title>High-quality genome of Scylla paramamosain provides insights in environmental adaptation.</title>
        <authorList>
            <person name="Zhang L."/>
        </authorList>
    </citation>
    <scope>NUCLEOTIDE SEQUENCE [LARGE SCALE GENOMIC DNA]</scope>
    <source>
        <strain evidence="1">LZ_2023a</strain>
        <tissue evidence="1">Muscle</tissue>
    </source>
</reference>